<name>A0A9P8MVK2_9HYPO</name>
<gene>
    <name evidence="2" type="ORF">HRG_05403</name>
</gene>
<dbReference type="PANTHER" id="PTHR42791:SF1">
    <property type="entry name" value="N-ACETYLTRANSFERASE DOMAIN-CONTAINING PROTEIN"/>
    <property type="match status" value="1"/>
</dbReference>
<dbReference type="GO" id="GO:0016747">
    <property type="term" value="F:acyltransferase activity, transferring groups other than amino-acyl groups"/>
    <property type="evidence" value="ECO:0007669"/>
    <property type="project" value="InterPro"/>
</dbReference>
<dbReference type="InterPro" id="IPR000182">
    <property type="entry name" value="GNAT_dom"/>
</dbReference>
<evidence type="ECO:0000313" key="2">
    <source>
        <dbReference type="EMBL" id="KAH0962893.1"/>
    </source>
</evidence>
<dbReference type="PANTHER" id="PTHR42791">
    <property type="entry name" value="GNAT FAMILY ACETYLTRANSFERASE"/>
    <property type="match status" value="1"/>
</dbReference>
<dbReference type="Proteomes" id="UP000824596">
    <property type="component" value="Unassembled WGS sequence"/>
</dbReference>
<reference evidence="2" key="1">
    <citation type="submission" date="2021-09" db="EMBL/GenBank/DDBJ databases">
        <title>A high-quality genome of the endoparasitic fungus Hirsutella rhossiliensis with a comparison of Hirsutella genomes reveals transposable elements contributing to genome size variation.</title>
        <authorList>
            <person name="Lin R."/>
            <person name="Jiao Y."/>
            <person name="Sun X."/>
            <person name="Ling J."/>
            <person name="Xie B."/>
            <person name="Cheng X."/>
        </authorList>
    </citation>
    <scope>NUCLEOTIDE SEQUENCE</scope>
    <source>
        <strain evidence="2">HR02</strain>
    </source>
</reference>
<organism evidence="2 3">
    <name type="scientific">Hirsutella rhossiliensis</name>
    <dbReference type="NCBI Taxonomy" id="111463"/>
    <lineage>
        <taxon>Eukaryota</taxon>
        <taxon>Fungi</taxon>
        <taxon>Dikarya</taxon>
        <taxon>Ascomycota</taxon>
        <taxon>Pezizomycotina</taxon>
        <taxon>Sordariomycetes</taxon>
        <taxon>Hypocreomycetidae</taxon>
        <taxon>Hypocreales</taxon>
        <taxon>Ophiocordycipitaceae</taxon>
        <taxon>Hirsutella</taxon>
    </lineage>
</organism>
<dbReference type="Pfam" id="PF00583">
    <property type="entry name" value="Acetyltransf_1"/>
    <property type="match status" value="1"/>
</dbReference>
<feature type="domain" description="N-acetyltransferase" evidence="1">
    <location>
        <begin position="77"/>
        <end position="226"/>
    </location>
</feature>
<accession>A0A9P8MVK2</accession>
<proteinExistence type="predicted"/>
<keyword evidence="3" id="KW-1185">Reference proteome</keyword>
<dbReference type="SUPFAM" id="SSF55729">
    <property type="entry name" value="Acyl-CoA N-acyltransferases (Nat)"/>
    <property type="match status" value="1"/>
</dbReference>
<dbReference type="AlphaFoldDB" id="A0A9P8MVK2"/>
<evidence type="ECO:0000259" key="1">
    <source>
        <dbReference type="PROSITE" id="PS51186"/>
    </source>
</evidence>
<dbReference type="InterPro" id="IPR052523">
    <property type="entry name" value="Trichothecene_AcTrans"/>
</dbReference>
<dbReference type="Gene3D" id="3.40.630.30">
    <property type="match status" value="1"/>
</dbReference>
<dbReference type="InterPro" id="IPR016181">
    <property type="entry name" value="Acyl_CoA_acyltransferase"/>
</dbReference>
<dbReference type="OrthoDB" id="2115692at2759"/>
<dbReference type="EMBL" id="JAIZPD010000005">
    <property type="protein sequence ID" value="KAH0962893.1"/>
    <property type="molecule type" value="Genomic_DNA"/>
</dbReference>
<evidence type="ECO:0000313" key="3">
    <source>
        <dbReference type="Proteomes" id="UP000824596"/>
    </source>
</evidence>
<dbReference type="PROSITE" id="PS51186">
    <property type="entry name" value="GNAT"/>
    <property type="match status" value="1"/>
</dbReference>
<dbReference type="RefSeq" id="XP_044720406.1">
    <property type="nucleotide sequence ID" value="XM_044863874.1"/>
</dbReference>
<protein>
    <recommendedName>
        <fullName evidence="1">N-acetyltransferase domain-containing protein</fullName>
    </recommendedName>
</protein>
<dbReference type="GeneID" id="68354532"/>
<sequence>MTIQVQIRRAREADIAAMSMIEVESFSDSPYHTALFPKELRARPGIEEQLEWSSRHMSQAMKDPSSRYVVATDGSNEAILGFAEWVASKPRETTSQPTEKTAEESARAYQEGLERLPAYLDKAAIVRCDDETGQLLKAARLFLGDKRLSDMWTLNSIAVAAMYRLKGIGKMLTRWGIDAANEERRDIWLVSAPTGRSMYLSLGFKEVAVGIRAGEAQHLMFRETIG</sequence>
<comment type="caution">
    <text evidence="2">The sequence shown here is derived from an EMBL/GenBank/DDBJ whole genome shotgun (WGS) entry which is preliminary data.</text>
</comment>